<dbReference type="AlphaFoldDB" id="A0A4R1BS32"/>
<dbReference type="GO" id="GO:0019867">
    <property type="term" value="C:outer membrane"/>
    <property type="evidence" value="ECO:0007669"/>
    <property type="project" value="InterPro"/>
</dbReference>
<dbReference type="InterPro" id="IPR009838">
    <property type="entry name" value="T4SS_TraL"/>
</dbReference>
<reference evidence="2 3" key="1">
    <citation type="submission" date="2019-03" db="EMBL/GenBank/DDBJ databases">
        <title>Genome sequence of Thiobacillaceae bacterium LSR1, a sulfur-oxidizing bacterium isolated from freshwater sediment.</title>
        <authorList>
            <person name="Li S."/>
        </authorList>
    </citation>
    <scope>NUCLEOTIDE SEQUENCE [LARGE SCALE GENOMIC DNA]</scope>
    <source>
        <strain evidence="2 3">LSR1</strain>
    </source>
</reference>
<evidence type="ECO:0000256" key="1">
    <source>
        <dbReference type="SAM" id="Phobius"/>
    </source>
</evidence>
<sequence>MEGSRILRHLDDPWKLGLWEMDVSITFIFFLFLGFVKGTMWGLFVCAALGYYASSRISKLKAMRHTGYLWHFLYWWLPQELMLLIPRGVIPPSHYRELAG</sequence>
<dbReference type="NCBIfam" id="TIGR02762">
    <property type="entry name" value="TraL_TIGR"/>
    <property type="match status" value="1"/>
</dbReference>
<dbReference type="EMBL" id="SJZB01000003">
    <property type="protein sequence ID" value="TCJ20177.1"/>
    <property type="molecule type" value="Genomic_DNA"/>
</dbReference>
<dbReference type="RefSeq" id="WP_131444436.1">
    <property type="nucleotide sequence ID" value="NZ_SJZB01000003.1"/>
</dbReference>
<dbReference type="OrthoDB" id="8548046at2"/>
<organism evidence="2 3">
    <name type="scientific">Parasulfuritortus cantonensis</name>
    <dbReference type="NCBI Taxonomy" id="2528202"/>
    <lineage>
        <taxon>Bacteria</taxon>
        <taxon>Pseudomonadati</taxon>
        <taxon>Pseudomonadota</taxon>
        <taxon>Betaproteobacteria</taxon>
        <taxon>Nitrosomonadales</taxon>
        <taxon>Thiobacillaceae</taxon>
        <taxon>Parasulfuritortus</taxon>
    </lineage>
</organism>
<keyword evidence="1" id="KW-1133">Transmembrane helix</keyword>
<proteinExistence type="predicted"/>
<evidence type="ECO:0000313" key="3">
    <source>
        <dbReference type="Proteomes" id="UP000295443"/>
    </source>
</evidence>
<protein>
    <submittedName>
        <fullName evidence="2">Type IV conjugative transfer system protein TraL</fullName>
    </submittedName>
</protein>
<name>A0A4R1BS32_9PROT</name>
<accession>A0A4R1BS32</accession>
<gene>
    <name evidence="2" type="primary">traL</name>
    <name evidence="2" type="ORF">EZJ19_00975</name>
</gene>
<evidence type="ECO:0000313" key="2">
    <source>
        <dbReference type="EMBL" id="TCJ20177.1"/>
    </source>
</evidence>
<keyword evidence="3" id="KW-1185">Reference proteome</keyword>
<feature type="transmembrane region" description="Helical" evidence="1">
    <location>
        <begin position="25"/>
        <end position="53"/>
    </location>
</feature>
<keyword evidence="1" id="KW-0812">Transmembrane</keyword>
<comment type="caution">
    <text evidence="2">The sequence shown here is derived from an EMBL/GenBank/DDBJ whole genome shotgun (WGS) entry which is preliminary data.</text>
</comment>
<keyword evidence="1" id="KW-0472">Membrane</keyword>
<dbReference type="Proteomes" id="UP000295443">
    <property type="component" value="Unassembled WGS sequence"/>
</dbReference>
<dbReference type="Pfam" id="PF07178">
    <property type="entry name" value="TraL"/>
    <property type="match status" value="1"/>
</dbReference>